<dbReference type="SMART" id="SM00749">
    <property type="entry name" value="BON"/>
    <property type="match status" value="1"/>
</dbReference>
<feature type="domain" description="BON" evidence="1">
    <location>
        <begin position="3"/>
        <end position="71"/>
    </location>
</feature>
<protein>
    <submittedName>
        <fullName evidence="2">BON domain-containing protein</fullName>
    </submittedName>
</protein>
<dbReference type="Proteomes" id="UP001363010">
    <property type="component" value="Unassembled WGS sequence"/>
</dbReference>
<evidence type="ECO:0000313" key="2">
    <source>
        <dbReference type="EMBL" id="MEJ8826982.1"/>
    </source>
</evidence>
<gene>
    <name evidence="2" type="ORF">WKW80_34135</name>
</gene>
<name>A0ABU8WAB2_9BURK</name>
<reference evidence="2 3" key="1">
    <citation type="submission" date="2024-03" db="EMBL/GenBank/DDBJ databases">
        <title>Novel species of the genus Variovorax.</title>
        <authorList>
            <person name="Liu Q."/>
            <person name="Xin Y.-H."/>
        </authorList>
    </citation>
    <scope>NUCLEOTIDE SEQUENCE [LARGE SCALE GENOMIC DNA]</scope>
    <source>
        <strain evidence="2 3">KACC 18501</strain>
    </source>
</reference>
<dbReference type="InterPro" id="IPR014004">
    <property type="entry name" value="Transpt-assoc_nodulatn_dom_bac"/>
</dbReference>
<evidence type="ECO:0000259" key="1">
    <source>
        <dbReference type="PROSITE" id="PS50914"/>
    </source>
</evidence>
<proteinExistence type="predicted"/>
<organism evidence="2 3">
    <name type="scientific">Variovorax humicola</name>
    <dbReference type="NCBI Taxonomy" id="1769758"/>
    <lineage>
        <taxon>Bacteria</taxon>
        <taxon>Pseudomonadati</taxon>
        <taxon>Pseudomonadota</taxon>
        <taxon>Betaproteobacteria</taxon>
        <taxon>Burkholderiales</taxon>
        <taxon>Comamonadaceae</taxon>
        <taxon>Variovorax</taxon>
    </lineage>
</organism>
<dbReference type="RefSeq" id="WP_340368013.1">
    <property type="nucleotide sequence ID" value="NZ_JBBKZV010000047.1"/>
</dbReference>
<sequence>MNPDMELRHEVFAALNWEPAIDACAVDVRVKEGVVILRGILVDERQRVAAEAAVRRVEGVRTLINRLTVNPAAQPVRDPAARDGVAAGL</sequence>
<dbReference type="InterPro" id="IPR007055">
    <property type="entry name" value="BON_dom"/>
</dbReference>
<dbReference type="PROSITE" id="PS50914">
    <property type="entry name" value="BON"/>
    <property type="match status" value="1"/>
</dbReference>
<keyword evidence="3" id="KW-1185">Reference proteome</keyword>
<dbReference type="EMBL" id="JBBKZV010000047">
    <property type="protein sequence ID" value="MEJ8826982.1"/>
    <property type="molecule type" value="Genomic_DNA"/>
</dbReference>
<comment type="caution">
    <text evidence="2">The sequence shown here is derived from an EMBL/GenBank/DDBJ whole genome shotgun (WGS) entry which is preliminary data.</text>
</comment>
<accession>A0ABU8WAB2</accession>
<evidence type="ECO:0000313" key="3">
    <source>
        <dbReference type="Proteomes" id="UP001363010"/>
    </source>
</evidence>
<dbReference type="Gene3D" id="3.30.1340.30">
    <property type="match status" value="1"/>
</dbReference>
<dbReference type="Pfam" id="PF04972">
    <property type="entry name" value="BON"/>
    <property type="match status" value="1"/>
</dbReference>